<evidence type="ECO:0000313" key="6">
    <source>
        <dbReference type="Proteomes" id="UP001415857"/>
    </source>
</evidence>
<evidence type="ECO:0000259" key="3">
    <source>
        <dbReference type="Pfam" id="PF00931"/>
    </source>
</evidence>
<dbReference type="Gene3D" id="3.40.50.300">
    <property type="entry name" value="P-loop containing nucleotide triphosphate hydrolases"/>
    <property type="match status" value="1"/>
</dbReference>
<keyword evidence="2" id="KW-0677">Repeat</keyword>
<evidence type="ECO:0000313" key="5">
    <source>
        <dbReference type="EMBL" id="KAK9293185.1"/>
    </source>
</evidence>
<dbReference type="InterPro" id="IPR036390">
    <property type="entry name" value="WH_DNA-bd_sf"/>
</dbReference>
<dbReference type="InterPro" id="IPR044974">
    <property type="entry name" value="Disease_R_plants"/>
</dbReference>
<organism evidence="5 6">
    <name type="scientific">Liquidambar formosana</name>
    <name type="common">Formosan gum</name>
    <dbReference type="NCBI Taxonomy" id="63359"/>
    <lineage>
        <taxon>Eukaryota</taxon>
        <taxon>Viridiplantae</taxon>
        <taxon>Streptophyta</taxon>
        <taxon>Embryophyta</taxon>
        <taxon>Tracheophyta</taxon>
        <taxon>Spermatophyta</taxon>
        <taxon>Magnoliopsida</taxon>
        <taxon>eudicotyledons</taxon>
        <taxon>Gunneridae</taxon>
        <taxon>Pentapetalae</taxon>
        <taxon>Saxifragales</taxon>
        <taxon>Altingiaceae</taxon>
        <taxon>Liquidambar</taxon>
    </lineage>
</organism>
<dbReference type="Gene3D" id="1.10.8.430">
    <property type="entry name" value="Helical domain of apoptotic protease-activating factors"/>
    <property type="match status" value="1"/>
</dbReference>
<dbReference type="EMBL" id="JBBPBK010000001">
    <property type="protein sequence ID" value="KAK9293185.1"/>
    <property type="molecule type" value="Genomic_DNA"/>
</dbReference>
<dbReference type="SUPFAM" id="SSF46785">
    <property type="entry name" value="Winged helix' DNA-binding domain"/>
    <property type="match status" value="1"/>
</dbReference>
<gene>
    <name evidence="5" type="ORF">L1049_021174</name>
</gene>
<keyword evidence="1" id="KW-0433">Leucine-rich repeat</keyword>
<dbReference type="Proteomes" id="UP001415857">
    <property type="component" value="Unassembled WGS sequence"/>
</dbReference>
<sequence>MEICRHCGGGDWLVDSGVKCTPLACSVFYQRQKVQKELQGLSAVATGAHFYPRVFLLLLQGQVSIQDVRETSLRKGLVDLQNQLISKLRKRKCSNSNIVDVEEGITTIKDIVCRKKVLIILDDVDQKSQFDKLAGMRDCFGSGSRIIVTTRNKGVLDPLKVDKTYEPPMMEPRHSLELFCRHAFRRNSPPKDYDILSDEIVSTAAGLPLALEVIGSLLLDKGEDEWKELLAKLKKIPEEKVQEKLMISYEALNDQQKEIFLDIACLFNGEGKKYPFDMWDACEFCPRNGINVLVLRSLVKIQDDDKFWMHDQLRDLGREIVRKENRKDPGEHSRLWREEEVSYILESRMI</sequence>
<reference evidence="5 6" key="1">
    <citation type="journal article" date="2024" name="Plant J.">
        <title>Genome sequences and population genomics reveal climatic adaptation and genomic divergence between two closely related sweetgum species.</title>
        <authorList>
            <person name="Xu W.Q."/>
            <person name="Ren C.Q."/>
            <person name="Zhang X.Y."/>
            <person name="Comes H.P."/>
            <person name="Liu X.H."/>
            <person name="Li Y.G."/>
            <person name="Kettle C.J."/>
            <person name="Jalonen R."/>
            <person name="Gaisberger H."/>
            <person name="Ma Y.Z."/>
            <person name="Qiu Y.X."/>
        </authorList>
    </citation>
    <scope>NUCLEOTIDE SEQUENCE [LARGE SCALE GENOMIC DNA]</scope>
    <source>
        <strain evidence="5">Hangzhou</strain>
    </source>
</reference>
<evidence type="ECO:0000256" key="1">
    <source>
        <dbReference type="ARBA" id="ARBA00022614"/>
    </source>
</evidence>
<evidence type="ECO:0008006" key="7">
    <source>
        <dbReference type="Google" id="ProtNLM"/>
    </source>
</evidence>
<evidence type="ECO:0000256" key="2">
    <source>
        <dbReference type="ARBA" id="ARBA00022737"/>
    </source>
</evidence>
<dbReference type="PANTHER" id="PTHR11017:SF570">
    <property type="entry name" value="DISEASE RESISTANCE PROTEIN (TIR-NBS CLASS)-RELATED"/>
    <property type="match status" value="1"/>
</dbReference>
<dbReference type="Pfam" id="PF23282">
    <property type="entry name" value="WHD_ROQ1"/>
    <property type="match status" value="1"/>
</dbReference>
<comment type="caution">
    <text evidence="5">The sequence shown here is derived from an EMBL/GenBank/DDBJ whole genome shotgun (WGS) entry which is preliminary data.</text>
</comment>
<dbReference type="AlphaFoldDB" id="A0AAP0XB67"/>
<name>A0AAP0XB67_LIQFO</name>
<proteinExistence type="predicted"/>
<accession>A0AAP0XB67</accession>
<dbReference type="SUPFAM" id="SSF52540">
    <property type="entry name" value="P-loop containing nucleoside triphosphate hydrolases"/>
    <property type="match status" value="1"/>
</dbReference>
<dbReference type="GO" id="GO:0043531">
    <property type="term" value="F:ADP binding"/>
    <property type="evidence" value="ECO:0007669"/>
    <property type="project" value="InterPro"/>
</dbReference>
<dbReference type="InterPro" id="IPR042197">
    <property type="entry name" value="Apaf_helical"/>
</dbReference>
<protein>
    <recommendedName>
        <fullName evidence="7">NB-ARC domain-containing protein</fullName>
    </recommendedName>
</protein>
<dbReference type="InterPro" id="IPR002182">
    <property type="entry name" value="NB-ARC"/>
</dbReference>
<dbReference type="Pfam" id="PF00931">
    <property type="entry name" value="NB-ARC"/>
    <property type="match status" value="1"/>
</dbReference>
<dbReference type="PRINTS" id="PR00364">
    <property type="entry name" value="DISEASERSIST"/>
</dbReference>
<keyword evidence="6" id="KW-1185">Reference proteome</keyword>
<dbReference type="GO" id="GO:0006952">
    <property type="term" value="P:defense response"/>
    <property type="evidence" value="ECO:0007669"/>
    <property type="project" value="InterPro"/>
</dbReference>
<dbReference type="PANTHER" id="PTHR11017">
    <property type="entry name" value="LEUCINE-RICH REPEAT-CONTAINING PROTEIN"/>
    <property type="match status" value="1"/>
</dbReference>
<dbReference type="InterPro" id="IPR058192">
    <property type="entry name" value="WHD_ROQ1-like"/>
</dbReference>
<evidence type="ECO:0000259" key="4">
    <source>
        <dbReference type="Pfam" id="PF23282"/>
    </source>
</evidence>
<feature type="domain" description="Disease resistance protein Roq1-like winged-helix" evidence="4">
    <location>
        <begin position="253"/>
        <end position="323"/>
    </location>
</feature>
<feature type="domain" description="NB-ARC" evidence="3">
    <location>
        <begin position="78"/>
        <end position="187"/>
    </location>
</feature>
<dbReference type="InterPro" id="IPR027417">
    <property type="entry name" value="P-loop_NTPase"/>
</dbReference>